<protein>
    <submittedName>
        <fullName evidence="2">DUF2958 domain-containing protein</fullName>
    </submittedName>
</protein>
<dbReference type="InterPro" id="IPR021341">
    <property type="entry name" value="DUF2958"/>
</dbReference>
<accession>A0ABP8MXR6</accession>
<feature type="region of interest" description="Disordered" evidence="1">
    <location>
        <begin position="1"/>
        <end position="23"/>
    </location>
</feature>
<evidence type="ECO:0000313" key="3">
    <source>
        <dbReference type="Proteomes" id="UP001501410"/>
    </source>
</evidence>
<name>A0ABP8MXR6_9BACT</name>
<dbReference type="EMBL" id="BAABEZ010000024">
    <property type="protein sequence ID" value="GAA4457896.1"/>
    <property type="molecule type" value="Genomic_DNA"/>
</dbReference>
<evidence type="ECO:0000256" key="1">
    <source>
        <dbReference type="SAM" id="MobiDB-lite"/>
    </source>
</evidence>
<gene>
    <name evidence="2" type="ORF">GCM10023092_25330</name>
</gene>
<evidence type="ECO:0000313" key="2">
    <source>
        <dbReference type="EMBL" id="GAA4457896.1"/>
    </source>
</evidence>
<feature type="compositionally biased region" description="Polar residues" evidence="1">
    <location>
        <begin position="1"/>
        <end position="14"/>
    </location>
</feature>
<comment type="caution">
    <text evidence="2">The sequence shown here is derived from an EMBL/GenBank/DDBJ whole genome shotgun (WGS) entry which is preliminary data.</text>
</comment>
<sequence>MHLFTEQQQQQLSFNGAPENRDNDHTPVVRLFVANTSMVWLLNELDPERPSEAFGLCDLGMGFPELGYLDLEGVSEVCSRNQFSLERDLHFNGKYPMSVYAEAARQQQRITTDERDLMLALQALCRPKPRP</sequence>
<keyword evidence="3" id="KW-1185">Reference proteome</keyword>
<reference evidence="3" key="1">
    <citation type="journal article" date="2019" name="Int. J. Syst. Evol. Microbiol.">
        <title>The Global Catalogue of Microorganisms (GCM) 10K type strain sequencing project: providing services to taxonomists for standard genome sequencing and annotation.</title>
        <authorList>
            <consortium name="The Broad Institute Genomics Platform"/>
            <consortium name="The Broad Institute Genome Sequencing Center for Infectious Disease"/>
            <person name="Wu L."/>
            <person name="Ma J."/>
        </authorList>
    </citation>
    <scope>NUCLEOTIDE SEQUENCE [LARGE SCALE GENOMIC DNA]</scope>
    <source>
        <strain evidence="3">JCM 31921</strain>
    </source>
</reference>
<organism evidence="2 3">
    <name type="scientific">Rurimicrobium arvi</name>
    <dbReference type="NCBI Taxonomy" id="2049916"/>
    <lineage>
        <taxon>Bacteria</taxon>
        <taxon>Pseudomonadati</taxon>
        <taxon>Bacteroidota</taxon>
        <taxon>Chitinophagia</taxon>
        <taxon>Chitinophagales</taxon>
        <taxon>Chitinophagaceae</taxon>
        <taxon>Rurimicrobium</taxon>
    </lineage>
</organism>
<dbReference type="Proteomes" id="UP001501410">
    <property type="component" value="Unassembled WGS sequence"/>
</dbReference>
<proteinExistence type="predicted"/>
<dbReference type="Pfam" id="PF11171">
    <property type="entry name" value="DUF2958"/>
    <property type="match status" value="1"/>
</dbReference>